<proteinExistence type="predicted"/>
<dbReference type="Proteomes" id="UP000074914">
    <property type="component" value="Chromosome"/>
</dbReference>
<name>A0ABN4MB36_9BURK</name>
<dbReference type="EMBL" id="CP013236">
    <property type="protein sequence ID" value="AMP15468.1"/>
    <property type="molecule type" value="Genomic_DNA"/>
</dbReference>
<protein>
    <submittedName>
        <fullName evidence="1">Lipoprotein</fullName>
    </submittedName>
</protein>
<reference evidence="1 2" key="1">
    <citation type="submission" date="2015-11" db="EMBL/GenBank/DDBJ databases">
        <title>Exploring the genomic traits of fungus-feeding bacterial genus Collimonas.</title>
        <authorList>
            <person name="Song C."/>
            <person name="Schmidt R."/>
            <person name="de Jager V."/>
            <person name="Krzyzanowska D."/>
            <person name="Jongedijk E."/>
            <person name="Cankar K."/>
            <person name="Beekwilder J."/>
            <person name="van Veen A."/>
            <person name="de Boer W."/>
            <person name="van Veen J.A."/>
            <person name="Garbeva P."/>
        </authorList>
    </citation>
    <scope>NUCLEOTIDE SEQUENCE [LARGE SCALE GENOMIC DNA]</scope>
    <source>
        <strain evidence="1 2">Ter291</strain>
    </source>
</reference>
<accession>A0ABN4MB36</accession>
<organism evidence="1 2">
    <name type="scientific">Collimonas pratensis</name>
    <dbReference type="NCBI Taxonomy" id="279113"/>
    <lineage>
        <taxon>Bacteria</taxon>
        <taxon>Pseudomonadati</taxon>
        <taxon>Pseudomonadota</taxon>
        <taxon>Betaproteobacteria</taxon>
        <taxon>Burkholderiales</taxon>
        <taxon>Oxalobacteraceae</taxon>
        <taxon>Collimonas</taxon>
    </lineage>
</organism>
<keyword evidence="1" id="KW-0449">Lipoprotein</keyword>
<evidence type="ECO:0000313" key="1">
    <source>
        <dbReference type="EMBL" id="AMP15468.1"/>
    </source>
</evidence>
<gene>
    <name evidence="1" type="ORF">CPter291_3231</name>
</gene>
<evidence type="ECO:0000313" key="2">
    <source>
        <dbReference type="Proteomes" id="UP000074914"/>
    </source>
</evidence>
<keyword evidence="2" id="KW-1185">Reference proteome</keyword>
<sequence length="427" mass="46578">MKRFTHYLMLPIICIGLVNDCLGDPMSVSITKEVLLTPGEALTSLGITSTPDDQMIVTGTQVGTKMGIASKLDREGKVIWNYRSQQPKLALMDLAHWPDITGASVLKNGDILLCGNDTITDIASIENNKGTGISSKPVGKFIKLTANGKLIEQFNVTPSSSFDIRLADIRKCGRWGDGTYAIGSALKIFPYAGDASLPHKNKTERLLWLIRTDAQGKVMWEKLIPTTLGSVDELATPQLLAGSDLVFSAIGNGSTFVDVGDNRWTDLLRVSPEGIVKSQRQIPGYNLLVRKTGVEQPLAILHMSFLNQEHTNHKLLYLDESFATVKQRDLATLLTASNAPYFDQQNGLMLFGSGTKDGVTIPSFTRIDLADDKTEIVSLPMGRDDHYDISDAAALLSPGNFAFVRERTNSSIPGNHFATGVTLINLR</sequence>